<dbReference type="RefSeq" id="WP_090248785.1">
    <property type="nucleotide sequence ID" value="NZ_FPAS01000002.1"/>
</dbReference>
<dbReference type="GO" id="GO:0045454">
    <property type="term" value="P:cell redox homeostasis"/>
    <property type="evidence" value="ECO:0007669"/>
    <property type="project" value="TreeGrafter"/>
</dbReference>
<protein>
    <submittedName>
        <fullName evidence="3">Thiol:disulfide interchange protein DsbD</fullName>
    </submittedName>
</protein>
<dbReference type="PANTHER" id="PTHR32234:SF0">
    <property type="entry name" value="THIOL:DISULFIDE INTERCHANGE PROTEIN DSBD"/>
    <property type="match status" value="1"/>
</dbReference>
<dbReference type="PANTHER" id="PTHR32234">
    <property type="entry name" value="THIOL:DISULFIDE INTERCHANGE PROTEIN DSBD"/>
    <property type="match status" value="1"/>
</dbReference>
<proteinExistence type="predicted"/>
<dbReference type="OrthoDB" id="767251at2"/>
<feature type="domain" description="Thiol:disulfide interchange protein DsbD N-terminal" evidence="2">
    <location>
        <begin position="26"/>
        <end position="140"/>
    </location>
</feature>
<keyword evidence="4" id="KW-1185">Reference proteome</keyword>
<dbReference type="InterPro" id="IPR036929">
    <property type="entry name" value="DsbDN_sf"/>
</dbReference>
<dbReference type="GO" id="GO:0015035">
    <property type="term" value="F:protein-disulfide reductase activity"/>
    <property type="evidence" value="ECO:0007669"/>
    <property type="project" value="TreeGrafter"/>
</dbReference>
<feature type="signal peptide" evidence="1">
    <location>
        <begin position="1"/>
        <end position="19"/>
    </location>
</feature>
<keyword evidence="1" id="KW-0732">Signal</keyword>
<dbReference type="AlphaFoldDB" id="A0A1I7A5J8"/>
<gene>
    <name evidence="3" type="ORF">SAMN05216474_1911</name>
</gene>
<name>A0A1I7A5J8_9FLAO</name>
<dbReference type="Gene3D" id="2.60.40.1250">
    <property type="entry name" value="Thiol:disulfide interchange protein DsbD, N-terminal domain"/>
    <property type="match status" value="1"/>
</dbReference>
<reference evidence="3 4" key="1">
    <citation type="submission" date="2016-10" db="EMBL/GenBank/DDBJ databases">
        <authorList>
            <person name="de Groot N.N."/>
        </authorList>
    </citation>
    <scope>NUCLEOTIDE SEQUENCE [LARGE SCALE GENOMIC DNA]</scope>
    <source>
        <strain evidence="3 4">CGMCC 1.7005</strain>
    </source>
</reference>
<evidence type="ECO:0000313" key="3">
    <source>
        <dbReference type="EMBL" id="SFT70194.1"/>
    </source>
</evidence>
<accession>A0A1I7A5J8</accession>
<sequence>MIKLLSICALILSSITAFGQDKVTWTANYNAEDSTLVLHADIAEGWHLYSQNLNNDMGPIPTEITFEENDLVQFSEVTVEPQPKESFDENFGANMSYFEKSVDFTNKVVVTGETTVSITVMYMICNDEMCLPPTEKTLTVTVK</sequence>
<organism evidence="3 4">
    <name type="scientific">Lishizhenia tianjinensis</name>
    <dbReference type="NCBI Taxonomy" id="477690"/>
    <lineage>
        <taxon>Bacteria</taxon>
        <taxon>Pseudomonadati</taxon>
        <taxon>Bacteroidota</taxon>
        <taxon>Flavobacteriia</taxon>
        <taxon>Flavobacteriales</taxon>
        <taxon>Crocinitomicaceae</taxon>
        <taxon>Lishizhenia</taxon>
    </lineage>
</organism>
<evidence type="ECO:0000259" key="2">
    <source>
        <dbReference type="Pfam" id="PF11412"/>
    </source>
</evidence>
<dbReference type="InterPro" id="IPR028250">
    <property type="entry name" value="DsbDN"/>
</dbReference>
<dbReference type="SUPFAM" id="SSF74863">
    <property type="entry name" value="Thiol:disulfide interchange protein DsbD, N-terminal domain (DsbD-alpha)"/>
    <property type="match status" value="1"/>
</dbReference>
<dbReference type="Pfam" id="PF11412">
    <property type="entry name" value="DsbD_N"/>
    <property type="match status" value="1"/>
</dbReference>
<dbReference type="Proteomes" id="UP000236454">
    <property type="component" value="Unassembled WGS sequence"/>
</dbReference>
<evidence type="ECO:0000256" key="1">
    <source>
        <dbReference type="SAM" id="SignalP"/>
    </source>
</evidence>
<evidence type="ECO:0000313" key="4">
    <source>
        <dbReference type="Proteomes" id="UP000236454"/>
    </source>
</evidence>
<dbReference type="EMBL" id="FPAS01000002">
    <property type="protein sequence ID" value="SFT70194.1"/>
    <property type="molecule type" value="Genomic_DNA"/>
</dbReference>
<dbReference type="STRING" id="477690.SAMN05216474_1911"/>
<feature type="chain" id="PRO_5014809215" evidence="1">
    <location>
        <begin position="20"/>
        <end position="143"/>
    </location>
</feature>